<protein>
    <recommendedName>
        <fullName evidence="4">Beta-lactamase-inhibitor-like PepSY-like domain-containing protein</fullName>
    </recommendedName>
</protein>
<name>A0ABW5MT90_9FLAO</name>
<reference evidence="3" key="1">
    <citation type="journal article" date="2019" name="Int. J. Syst. Evol. Microbiol.">
        <title>The Global Catalogue of Microorganisms (GCM) 10K type strain sequencing project: providing services to taxonomists for standard genome sequencing and annotation.</title>
        <authorList>
            <consortium name="The Broad Institute Genomics Platform"/>
            <consortium name="The Broad Institute Genome Sequencing Center for Infectious Disease"/>
            <person name="Wu L."/>
            <person name="Ma J."/>
        </authorList>
    </citation>
    <scope>NUCLEOTIDE SEQUENCE [LARGE SCALE GENOMIC DNA]</scope>
    <source>
        <strain evidence="3">KCTC 52368</strain>
    </source>
</reference>
<keyword evidence="1" id="KW-0732">Signal</keyword>
<evidence type="ECO:0000256" key="1">
    <source>
        <dbReference type="SAM" id="SignalP"/>
    </source>
</evidence>
<organism evidence="2 3">
    <name type="scientific">Croceitalea marina</name>
    <dbReference type="NCBI Taxonomy" id="1775166"/>
    <lineage>
        <taxon>Bacteria</taxon>
        <taxon>Pseudomonadati</taxon>
        <taxon>Bacteroidota</taxon>
        <taxon>Flavobacteriia</taxon>
        <taxon>Flavobacteriales</taxon>
        <taxon>Flavobacteriaceae</taxon>
        <taxon>Croceitalea</taxon>
    </lineage>
</organism>
<dbReference type="Proteomes" id="UP001597526">
    <property type="component" value="Unassembled WGS sequence"/>
</dbReference>
<gene>
    <name evidence="2" type="ORF">ACFSQJ_06250</name>
</gene>
<keyword evidence="3" id="KW-1185">Reference proteome</keyword>
<comment type="caution">
    <text evidence="2">The sequence shown here is derived from an EMBL/GenBank/DDBJ whole genome shotgun (WGS) entry which is preliminary data.</text>
</comment>
<evidence type="ECO:0000313" key="3">
    <source>
        <dbReference type="Proteomes" id="UP001597526"/>
    </source>
</evidence>
<dbReference type="Gene3D" id="3.10.450.360">
    <property type="match status" value="1"/>
</dbReference>
<accession>A0ABW5MT90</accession>
<evidence type="ECO:0000313" key="2">
    <source>
        <dbReference type="EMBL" id="MFD2586522.1"/>
    </source>
</evidence>
<evidence type="ECO:0008006" key="4">
    <source>
        <dbReference type="Google" id="ProtNLM"/>
    </source>
</evidence>
<sequence length="99" mass="10624">MKKLFFATALVLGSLTAISASTTVIEDDKGIEVKVSEFKEISASDLPAAVVKALETDFAGATINKAYVNEENQYKLEVTAQDGTDGTLYADAEGNWLEM</sequence>
<dbReference type="RefSeq" id="WP_377766098.1">
    <property type="nucleotide sequence ID" value="NZ_JBHULB010000007.1"/>
</dbReference>
<feature type="chain" id="PRO_5045890892" description="Beta-lactamase-inhibitor-like PepSY-like domain-containing protein" evidence="1">
    <location>
        <begin position="20"/>
        <end position="99"/>
    </location>
</feature>
<feature type="signal peptide" evidence="1">
    <location>
        <begin position="1"/>
        <end position="19"/>
    </location>
</feature>
<dbReference type="SUPFAM" id="SSF160574">
    <property type="entry name" value="BT0923-like"/>
    <property type="match status" value="1"/>
</dbReference>
<proteinExistence type="predicted"/>
<dbReference type="EMBL" id="JBHULB010000007">
    <property type="protein sequence ID" value="MFD2586522.1"/>
    <property type="molecule type" value="Genomic_DNA"/>
</dbReference>